<feature type="region of interest" description="Disordered" evidence="9">
    <location>
        <begin position="396"/>
        <end position="423"/>
    </location>
</feature>
<feature type="compositionally biased region" description="Low complexity" evidence="9">
    <location>
        <begin position="324"/>
        <end position="345"/>
    </location>
</feature>
<dbReference type="GO" id="GO:0000978">
    <property type="term" value="F:RNA polymerase II cis-regulatory region sequence-specific DNA binding"/>
    <property type="evidence" value="ECO:0007669"/>
    <property type="project" value="TreeGrafter"/>
</dbReference>
<dbReference type="GO" id="GO:0009653">
    <property type="term" value="P:anatomical structure morphogenesis"/>
    <property type="evidence" value="ECO:0007669"/>
    <property type="project" value="UniProtKB-ARBA"/>
</dbReference>
<evidence type="ECO:0000256" key="2">
    <source>
        <dbReference type="ARBA" id="ARBA00022473"/>
    </source>
</evidence>
<dbReference type="PRINTS" id="PR00024">
    <property type="entry name" value="HOMEOBOX"/>
</dbReference>
<dbReference type="PROSITE" id="PS50071">
    <property type="entry name" value="HOMEOBOX_2"/>
    <property type="match status" value="1"/>
</dbReference>
<keyword evidence="5 6" id="KW-0539">Nucleus</keyword>
<evidence type="ECO:0000256" key="7">
    <source>
        <dbReference type="RuleBase" id="RU000682"/>
    </source>
</evidence>
<dbReference type="InterPro" id="IPR000747">
    <property type="entry name" value="HD_engrailed"/>
</dbReference>
<organism evidence="11">
    <name type="scientific">Parhyale hawaiensis</name>
    <dbReference type="NCBI Taxonomy" id="317513"/>
    <lineage>
        <taxon>Eukaryota</taxon>
        <taxon>Metazoa</taxon>
        <taxon>Ecdysozoa</taxon>
        <taxon>Arthropoda</taxon>
        <taxon>Crustacea</taxon>
        <taxon>Multicrustacea</taxon>
        <taxon>Malacostraca</taxon>
        <taxon>Eumalacostraca</taxon>
        <taxon>Peracarida</taxon>
        <taxon>Amphipoda</taxon>
        <taxon>Senticaudata</taxon>
        <taxon>Talitrida</taxon>
        <taxon>Hyaloidea</taxon>
        <taxon>Hyalidae</taxon>
        <taxon>Parhyale</taxon>
    </lineage>
</organism>
<dbReference type="Pfam" id="PF00046">
    <property type="entry name" value="Homeodomain"/>
    <property type="match status" value="1"/>
</dbReference>
<dbReference type="GO" id="GO:0000981">
    <property type="term" value="F:DNA-binding transcription factor activity, RNA polymerase II-specific"/>
    <property type="evidence" value="ECO:0007669"/>
    <property type="project" value="InterPro"/>
</dbReference>
<dbReference type="InterPro" id="IPR009057">
    <property type="entry name" value="Homeodomain-like_sf"/>
</dbReference>
<dbReference type="GO" id="GO:0005634">
    <property type="term" value="C:nucleus"/>
    <property type="evidence" value="ECO:0007669"/>
    <property type="project" value="UniProtKB-SubCell"/>
</dbReference>
<feature type="region of interest" description="Disordered" evidence="9">
    <location>
        <begin position="111"/>
        <end position="130"/>
    </location>
</feature>
<feature type="compositionally biased region" description="Low complexity" evidence="9">
    <location>
        <begin position="65"/>
        <end position="83"/>
    </location>
</feature>
<evidence type="ECO:0000256" key="3">
    <source>
        <dbReference type="ARBA" id="ARBA00023125"/>
    </source>
</evidence>
<evidence type="ECO:0000259" key="10">
    <source>
        <dbReference type="PROSITE" id="PS50071"/>
    </source>
</evidence>
<keyword evidence="4 6" id="KW-0371">Homeobox</keyword>
<dbReference type="CDD" id="cd00086">
    <property type="entry name" value="homeodomain"/>
    <property type="match status" value="1"/>
</dbReference>
<feature type="compositionally biased region" description="Polar residues" evidence="9">
    <location>
        <begin position="361"/>
        <end position="370"/>
    </location>
</feature>
<evidence type="ECO:0000256" key="5">
    <source>
        <dbReference type="ARBA" id="ARBA00023242"/>
    </source>
</evidence>
<evidence type="ECO:0000313" key="11">
    <source>
        <dbReference type="EMBL" id="AVD29927.1"/>
    </source>
</evidence>
<feature type="region of interest" description="Disordered" evidence="9">
    <location>
        <begin position="271"/>
        <end position="382"/>
    </location>
</feature>
<evidence type="ECO:0000256" key="4">
    <source>
        <dbReference type="ARBA" id="ARBA00023155"/>
    </source>
</evidence>
<sequence>MAVEMEALRSSLLPPLACSNLASQEVALSPEKSPASPGSSSCPQSVSPLLPPTPPGSRSPPSPRLSPMTQQQNPNNPNNNNNNLQIQQQQPIQQQRLLPFSIDNILKPEFGNGKPDYVSRPSPHASKSADIPELLLRTPPKTPEVPARHDSPVDLSHRLQVPLNQNILGDAAKNNERLLSHSISLLLNPANHPINPYSYINPLQHHLQQQLLQHSSVNPHLQQPIITKPIPLSSTTPFQLLKPFNSLGSVADHSKHLQNLQAQQLNQCFKQQSQQYQKKQSSNSRATHQKENDKLSLPCGKDQISPREIISNKQQASPPPVASPTPSTCSNNSTGSSSSSSSLPDNNDRIPQGGKSPGCSKGSTENNNKSDTLDELVNPKIPEDNTNWPAWVYCTRYSDRPSSGPRSRRIKRRDRNPEEKRPRTAFTTDQLNRLKKEFEDSKYLTEKRRQDLARELGLNESQIKIWFQNKRAKIKKSTGPRSGLAQHLMAQGLYNHCTVPVEDEERYLS</sequence>
<dbReference type="InterPro" id="IPR050720">
    <property type="entry name" value="Engrailed_Homeobox_TFs"/>
</dbReference>
<evidence type="ECO:0000256" key="1">
    <source>
        <dbReference type="ARBA" id="ARBA00004123"/>
    </source>
</evidence>
<dbReference type="Pfam" id="PF10525">
    <property type="entry name" value="Engrail_1_C_sig"/>
    <property type="match status" value="1"/>
</dbReference>
<dbReference type="SMART" id="SM00389">
    <property type="entry name" value="HOX"/>
    <property type="match status" value="1"/>
</dbReference>
<proteinExistence type="evidence at transcript level"/>
<evidence type="ECO:0000256" key="9">
    <source>
        <dbReference type="SAM" id="MobiDB-lite"/>
    </source>
</evidence>
<protein>
    <recommendedName>
        <fullName evidence="8">Homeobox protein engrailed-like</fullName>
    </recommendedName>
</protein>
<evidence type="ECO:0000256" key="8">
    <source>
        <dbReference type="RuleBase" id="RU510713"/>
    </source>
</evidence>
<dbReference type="InterPro" id="IPR019737">
    <property type="entry name" value="Homeobox-engrailed_CS"/>
</dbReference>
<comment type="subcellular location">
    <subcellularLocation>
        <location evidence="1 6 7">Nucleus</location>
    </subcellularLocation>
</comment>
<dbReference type="InterPro" id="IPR017970">
    <property type="entry name" value="Homeobox_CS"/>
</dbReference>
<feature type="DNA-binding region" description="Homeobox" evidence="6">
    <location>
        <begin position="419"/>
        <end position="478"/>
    </location>
</feature>
<dbReference type="EMBL" id="KY696713">
    <property type="protein sequence ID" value="AVD29927.1"/>
    <property type="molecule type" value="mRNA"/>
</dbReference>
<dbReference type="PRINTS" id="PR00026">
    <property type="entry name" value="ENGRAILED"/>
</dbReference>
<dbReference type="InterPro" id="IPR020479">
    <property type="entry name" value="HD_metazoa"/>
</dbReference>
<feature type="compositionally biased region" description="Pro residues" evidence="9">
    <location>
        <begin position="49"/>
        <end position="64"/>
    </location>
</feature>
<comment type="similarity">
    <text evidence="8">Belongs to the Engrailed homeobox family.</text>
</comment>
<dbReference type="PANTHER" id="PTHR24341">
    <property type="entry name" value="HOMEOBOX PROTEIN ENGRAILED"/>
    <property type="match status" value="1"/>
</dbReference>
<dbReference type="Gene3D" id="1.10.10.60">
    <property type="entry name" value="Homeodomain-like"/>
    <property type="match status" value="1"/>
</dbReference>
<dbReference type="SUPFAM" id="SSF46689">
    <property type="entry name" value="Homeodomain-like"/>
    <property type="match status" value="1"/>
</dbReference>
<dbReference type="GO" id="GO:0030182">
    <property type="term" value="P:neuron differentiation"/>
    <property type="evidence" value="ECO:0007669"/>
    <property type="project" value="TreeGrafter"/>
</dbReference>
<accession>A0A2L1DH60</accession>
<dbReference type="FunFam" id="1.10.10.60:FF:000189">
    <property type="entry name" value="Homeobox protein engrailed-like"/>
    <property type="match status" value="1"/>
</dbReference>
<feature type="compositionally biased region" description="Low complexity" evidence="9">
    <location>
        <begin position="29"/>
        <end position="48"/>
    </location>
</feature>
<dbReference type="PANTHER" id="PTHR24341:SF6">
    <property type="entry name" value="HOMEOBOX PROTEIN INVECTED"/>
    <property type="match status" value="1"/>
</dbReference>
<keyword evidence="2" id="KW-0217">Developmental protein</keyword>
<dbReference type="InterPro" id="IPR019549">
    <property type="entry name" value="Homeobox-engrailed_C-terminal"/>
</dbReference>
<feature type="region of interest" description="Disordered" evidence="9">
    <location>
        <begin position="24"/>
        <end position="83"/>
    </location>
</feature>
<dbReference type="AlphaFoldDB" id="A0A2L1DH60"/>
<gene>
    <name evidence="11" type="primary">en2</name>
</gene>
<dbReference type="PROSITE" id="PS00033">
    <property type="entry name" value="ENGRAILED"/>
    <property type="match status" value="1"/>
</dbReference>
<dbReference type="PROSITE" id="PS00027">
    <property type="entry name" value="HOMEOBOX_1"/>
    <property type="match status" value="1"/>
</dbReference>
<evidence type="ECO:0000256" key="6">
    <source>
        <dbReference type="PROSITE-ProRule" id="PRU00108"/>
    </source>
</evidence>
<feature type="compositionally biased region" description="Low complexity" evidence="9">
    <location>
        <begin position="271"/>
        <end position="282"/>
    </location>
</feature>
<dbReference type="InterPro" id="IPR000047">
    <property type="entry name" value="HTH_motif"/>
</dbReference>
<dbReference type="InterPro" id="IPR001356">
    <property type="entry name" value="HD"/>
</dbReference>
<keyword evidence="3 6" id="KW-0238">DNA-binding</keyword>
<reference evidence="11" key="1">
    <citation type="submission" date="2017-03" db="EMBL/GenBank/DDBJ databases">
        <title>Reconstruction of cell lineages and behaviors underlying arthropod limb outgrowth with multi-view light-sheet imaging and tracking.</title>
        <authorList>
            <person name="Wolff C."/>
            <person name="Tinevez J.-Y."/>
            <person name="Pietzsch T."/>
            <person name="Stamataki E."/>
            <person name="Harich B."/>
            <person name="Preibisch S."/>
            <person name="Shorte S."/>
            <person name="Keller P.J."/>
            <person name="Tomancak P."/>
            <person name="Pavlopoulos A."/>
        </authorList>
    </citation>
    <scope>NUCLEOTIDE SEQUENCE</scope>
</reference>
<dbReference type="PRINTS" id="PR00031">
    <property type="entry name" value="HTHREPRESSR"/>
</dbReference>
<feature type="domain" description="Homeobox" evidence="10">
    <location>
        <begin position="417"/>
        <end position="477"/>
    </location>
</feature>
<name>A0A2L1DH60_9CRUS</name>